<protein>
    <submittedName>
        <fullName evidence="2">Uncharacterized protein</fullName>
    </submittedName>
</protein>
<keyword evidence="3" id="KW-1185">Reference proteome</keyword>
<comment type="caution">
    <text evidence="2">The sequence shown here is derived from an EMBL/GenBank/DDBJ whole genome shotgun (WGS) entry which is preliminary data.</text>
</comment>
<dbReference type="AlphaFoldDB" id="A0A0N1H315"/>
<proteinExistence type="predicted"/>
<feature type="compositionally biased region" description="Low complexity" evidence="1">
    <location>
        <begin position="290"/>
        <end position="301"/>
    </location>
</feature>
<name>A0A0N1H315_9EURO</name>
<dbReference type="Proteomes" id="UP000038010">
    <property type="component" value="Unassembled WGS sequence"/>
</dbReference>
<evidence type="ECO:0000256" key="1">
    <source>
        <dbReference type="SAM" id="MobiDB-lite"/>
    </source>
</evidence>
<dbReference type="EMBL" id="LFJN01000015">
    <property type="protein sequence ID" value="KPI39250.1"/>
    <property type="molecule type" value="Genomic_DNA"/>
</dbReference>
<feature type="compositionally biased region" description="Pro residues" evidence="1">
    <location>
        <begin position="176"/>
        <end position="188"/>
    </location>
</feature>
<feature type="region of interest" description="Disordered" evidence="1">
    <location>
        <begin position="1"/>
        <end position="71"/>
    </location>
</feature>
<gene>
    <name evidence="2" type="ORF">AB675_5228</name>
</gene>
<evidence type="ECO:0000313" key="2">
    <source>
        <dbReference type="EMBL" id="KPI39250.1"/>
    </source>
</evidence>
<evidence type="ECO:0000313" key="3">
    <source>
        <dbReference type="Proteomes" id="UP000038010"/>
    </source>
</evidence>
<feature type="compositionally biased region" description="Basic and acidic residues" evidence="1">
    <location>
        <begin position="212"/>
        <end position="234"/>
    </location>
</feature>
<dbReference type="GeneID" id="28737303"/>
<dbReference type="OrthoDB" id="5627at2759"/>
<dbReference type="InterPro" id="IPR010756">
    <property type="entry name" value="Tls1-like"/>
</dbReference>
<reference evidence="2 3" key="1">
    <citation type="submission" date="2015-06" db="EMBL/GenBank/DDBJ databases">
        <title>Draft genome of the ant-associated black yeast Phialophora attae CBS 131958.</title>
        <authorList>
            <person name="Moreno L.F."/>
            <person name="Stielow B.J."/>
            <person name="de Hoog S."/>
            <person name="Vicente V.A."/>
            <person name="Weiss V.A."/>
            <person name="de Vries M."/>
            <person name="Cruz L.M."/>
            <person name="Souza E.M."/>
        </authorList>
    </citation>
    <scope>NUCLEOTIDE SEQUENCE [LARGE SCALE GENOMIC DNA]</scope>
    <source>
        <strain evidence="2 3">CBS 131958</strain>
    </source>
</reference>
<sequence length="335" mass="36432">MDEVPLFRAPKRRKVDPTATTRGRTVSPGPETGDGNDDDGPQMLTLRRPARPGKTGVLFTSAKAGPSDRSADMTVMKAAAPEQHLEDIAGRFVGSAGHRIDVDHHMLAYIDSEMAKRRQVQHSSTRLSENESSSESSASASPEHDPAEANVPPPPIAAPSPSVIPSRPQHQLSEVPLPPREPTPPPAPKRTRKPRLDRHGRPMRPRRGPKRRPSEEIARDALVEAVLHEHKLDHYQPGPNTNDKPSSGSGGDVTVKQKADDEAFAAQFQQDFEDRMAERRRRKDPLPQTAAAVKSGGAKAAAAEEQKSSGPRLGGSRNARIKMAKEREKDKVSGT</sequence>
<accession>A0A0N1H315</accession>
<feature type="compositionally biased region" description="Polar residues" evidence="1">
    <location>
        <begin position="238"/>
        <end position="247"/>
    </location>
</feature>
<dbReference type="RefSeq" id="XP_017999213.1">
    <property type="nucleotide sequence ID" value="XM_018145423.1"/>
</dbReference>
<feature type="region of interest" description="Disordered" evidence="1">
    <location>
        <begin position="116"/>
        <end position="335"/>
    </location>
</feature>
<dbReference type="Pfam" id="PF07052">
    <property type="entry name" value="Hep_59"/>
    <property type="match status" value="1"/>
</dbReference>
<feature type="compositionally biased region" description="Low complexity" evidence="1">
    <location>
        <begin position="123"/>
        <end position="141"/>
    </location>
</feature>
<organism evidence="2 3">
    <name type="scientific">Cyphellophora attinorum</name>
    <dbReference type="NCBI Taxonomy" id="1664694"/>
    <lineage>
        <taxon>Eukaryota</taxon>
        <taxon>Fungi</taxon>
        <taxon>Dikarya</taxon>
        <taxon>Ascomycota</taxon>
        <taxon>Pezizomycotina</taxon>
        <taxon>Eurotiomycetes</taxon>
        <taxon>Chaetothyriomycetidae</taxon>
        <taxon>Chaetothyriales</taxon>
        <taxon>Cyphellophoraceae</taxon>
        <taxon>Cyphellophora</taxon>
    </lineage>
</organism>
<feature type="compositionally biased region" description="Basic residues" evidence="1">
    <location>
        <begin position="189"/>
        <end position="211"/>
    </location>
</feature>
<dbReference type="VEuPathDB" id="FungiDB:AB675_5228"/>
<feature type="compositionally biased region" description="Basic and acidic residues" evidence="1">
    <location>
        <begin position="323"/>
        <end position="335"/>
    </location>
</feature>